<sequence length="121" mass="13648">MQIQINTDRSLEGREALFAYIRKVVAHSLSHQSEHITRVEVHLADENGAHDGSKEMRCTMEARLEHHQPLAISHEAANIHQVVNGATEKLAQLVKRTLRKLREEKGHRTDPPPPSPETTAL</sequence>
<proteinExistence type="predicted"/>
<feature type="compositionally biased region" description="Pro residues" evidence="1">
    <location>
        <begin position="111"/>
        <end position="121"/>
    </location>
</feature>
<feature type="region of interest" description="Disordered" evidence="1">
    <location>
        <begin position="98"/>
        <end position="121"/>
    </location>
</feature>
<organism evidence="2 3">
    <name type="scientific">Pelagicoccus enzymogenes</name>
    <dbReference type="NCBI Taxonomy" id="2773457"/>
    <lineage>
        <taxon>Bacteria</taxon>
        <taxon>Pseudomonadati</taxon>
        <taxon>Verrucomicrobiota</taxon>
        <taxon>Opitutia</taxon>
        <taxon>Puniceicoccales</taxon>
        <taxon>Pelagicoccaceae</taxon>
        <taxon>Pelagicoccus</taxon>
    </lineage>
</organism>
<dbReference type="InterPro" id="IPR036567">
    <property type="entry name" value="RHF-like"/>
</dbReference>
<reference evidence="2" key="1">
    <citation type="submission" date="2020-09" db="EMBL/GenBank/DDBJ databases">
        <title>Pelagicoccus enzymogenes sp. nov. with an EPS production, isolated from marine sediment.</title>
        <authorList>
            <person name="Feng X."/>
        </authorList>
    </citation>
    <scope>NUCLEOTIDE SEQUENCE</scope>
    <source>
        <strain evidence="2">NFK12</strain>
    </source>
</reference>
<name>A0A927IGJ4_9BACT</name>
<gene>
    <name evidence="2" type="ORF">IEN85_06925</name>
</gene>
<dbReference type="SUPFAM" id="SSF69754">
    <property type="entry name" value="Ribosome binding protein Y (YfiA homologue)"/>
    <property type="match status" value="1"/>
</dbReference>
<evidence type="ECO:0000313" key="3">
    <source>
        <dbReference type="Proteomes" id="UP000622317"/>
    </source>
</evidence>
<evidence type="ECO:0000256" key="1">
    <source>
        <dbReference type="SAM" id="MobiDB-lite"/>
    </source>
</evidence>
<feature type="compositionally biased region" description="Basic and acidic residues" evidence="1">
    <location>
        <begin position="100"/>
        <end position="110"/>
    </location>
</feature>
<dbReference type="RefSeq" id="WP_191616356.1">
    <property type="nucleotide sequence ID" value="NZ_JACYFG010000007.1"/>
</dbReference>
<evidence type="ECO:0000313" key="2">
    <source>
        <dbReference type="EMBL" id="MBD5779221.1"/>
    </source>
</evidence>
<comment type="caution">
    <text evidence="2">The sequence shown here is derived from an EMBL/GenBank/DDBJ whole genome shotgun (WGS) entry which is preliminary data.</text>
</comment>
<dbReference type="Gene3D" id="3.30.160.100">
    <property type="entry name" value="Ribosome hibernation promotion factor-like"/>
    <property type="match status" value="1"/>
</dbReference>
<keyword evidence="3" id="KW-1185">Reference proteome</keyword>
<accession>A0A927IGJ4</accession>
<protein>
    <submittedName>
        <fullName evidence="2">Ribosomal subunit interface protein</fullName>
    </submittedName>
</protein>
<dbReference type="Pfam" id="PF02482">
    <property type="entry name" value="Ribosomal_S30AE"/>
    <property type="match status" value="1"/>
</dbReference>
<dbReference type="InterPro" id="IPR003489">
    <property type="entry name" value="RHF/RaiA"/>
</dbReference>
<dbReference type="Proteomes" id="UP000622317">
    <property type="component" value="Unassembled WGS sequence"/>
</dbReference>
<dbReference type="AlphaFoldDB" id="A0A927IGJ4"/>
<dbReference type="EMBL" id="JACYFG010000007">
    <property type="protein sequence ID" value="MBD5779221.1"/>
    <property type="molecule type" value="Genomic_DNA"/>
</dbReference>